<dbReference type="Proteomes" id="UP001153678">
    <property type="component" value="Unassembled WGS sequence"/>
</dbReference>
<dbReference type="Pfam" id="PF24681">
    <property type="entry name" value="Kelch_KLHDC2_KLHL20_DRC7"/>
    <property type="match status" value="1"/>
</dbReference>
<dbReference type="EMBL" id="CAMKVN010000336">
    <property type="protein sequence ID" value="CAI2166815.1"/>
    <property type="molecule type" value="Genomic_DNA"/>
</dbReference>
<dbReference type="AlphaFoldDB" id="A0A9W4SF59"/>
<proteinExistence type="predicted"/>
<protein>
    <submittedName>
        <fullName evidence="3">14359_t:CDS:1</fullName>
    </submittedName>
</protein>
<dbReference type="PANTHER" id="PTHR46093">
    <property type="entry name" value="ACYL-COA-BINDING DOMAIN-CONTAINING PROTEIN 5"/>
    <property type="match status" value="1"/>
</dbReference>
<evidence type="ECO:0000313" key="4">
    <source>
        <dbReference type="Proteomes" id="UP001153678"/>
    </source>
</evidence>
<organism evidence="3 4">
    <name type="scientific">Funneliformis geosporum</name>
    <dbReference type="NCBI Taxonomy" id="1117311"/>
    <lineage>
        <taxon>Eukaryota</taxon>
        <taxon>Fungi</taxon>
        <taxon>Fungi incertae sedis</taxon>
        <taxon>Mucoromycota</taxon>
        <taxon>Glomeromycotina</taxon>
        <taxon>Glomeromycetes</taxon>
        <taxon>Glomerales</taxon>
        <taxon>Glomeraceae</taxon>
        <taxon>Funneliformis</taxon>
    </lineage>
</organism>
<sequence length="344" mass="38634">MGNNAPIIRNLHELTQNSEIQRYDATSVIKDDVLYVLGGNHNGKSIPEILSIDLTTSFTIDSPPWSQSLKAPPLAFASSGVVFGEHDIQHNDWRRIAMASAPELNQRGHFKILSYNNGKTYLHGGFFNNTFLGDTYLFDTFLFNWTKLPAPQTPIIADDYSSVLLKDGRMIIIGGFGAPVDKVFVHTISQIEIFDTIDNIWDKKIVPQQNEMTDHRRYHTSTLNPSVVILETSTRPFQWKIPVISGLKTPLLYLHCAELVENRYIFIMFGITTSEIVSNELYILDTENYSWIKSFKPKLSASPPSLSPQSSNISPSSTTIIIVLSSSRTNDANGENSNVMMYPN</sequence>
<evidence type="ECO:0000256" key="1">
    <source>
        <dbReference type="ARBA" id="ARBA00022441"/>
    </source>
</evidence>
<reference evidence="3" key="1">
    <citation type="submission" date="2022-08" db="EMBL/GenBank/DDBJ databases">
        <authorList>
            <person name="Kallberg Y."/>
            <person name="Tangrot J."/>
            <person name="Rosling A."/>
        </authorList>
    </citation>
    <scope>NUCLEOTIDE SEQUENCE</scope>
    <source>
        <strain evidence="3">Wild A</strain>
    </source>
</reference>
<name>A0A9W4SF59_9GLOM</name>
<accession>A0A9W4SF59</accession>
<comment type="caution">
    <text evidence="3">The sequence shown here is derived from an EMBL/GenBank/DDBJ whole genome shotgun (WGS) entry which is preliminary data.</text>
</comment>
<evidence type="ECO:0000313" key="3">
    <source>
        <dbReference type="EMBL" id="CAI2166815.1"/>
    </source>
</evidence>
<keyword evidence="2" id="KW-0677">Repeat</keyword>
<keyword evidence="4" id="KW-1185">Reference proteome</keyword>
<dbReference type="Gene3D" id="2.120.10.80">
    <property type="entry name" value="Kelch-type beta propeller"/>
    <property type="match status" value="2"/>
</dbReference>
<dbReference type="PANTHER" id="PTHR46093:SF18">
    <property type="entry name" value="FIBRONECTIN TYPE-III DOMAIN-CONTAINING PROTEIN"/>
    <property type="match status" value="1"/>
</dbReference>
<dbReference type="OrthoDB" id="432528at2759"/>
<dbReference type="SUPFAM" id="SSF117281">
    <property type="entry name" value="Kelch motif"/>
    <property type="match status" value="1"/>
</dbReference>
<evidence type="ECO:0000256" key="2">
    <source>
        <dbReference type="ARBA" id="ARBA00022737"/>
    </source>
</evidence>
<dbReference type="InterPro" id="IPR015915">
    <property type="entry name" value="Kelch-typ_b-propeller"/>
</dbReference>
<keyword evidence="1" id="KW-0880">Kelch repeat</keyword>
<gene>
    <name evidence="3" type="ORF">FWILDA_LOCUS2761</name>
</gene>